<evidence type="ECO:0000256" key="1">
    <source>
        <dbReference type="PROSITE-ProRule" id="PRU00473"/>
    </source>
</evidence>
<evidence type="ECO:0000313" key="6">
    <source>
        <dbReference type="Proteomes" id="UP000075613"/>
    </source>
</evidence>
<organism evidence="5 6">
    <name type="scientific">Paraburkholderia monticola</name>
    <dbReference type="NCBI Taxonomy" id="1399968"/>
    <lineage>
        <taxon>Bacteria</taxon>
        <taxon>Pseudomonadati</taxon>
        <taxon>Pseudomonadota</taxon>
        <taxon>Betaproteobacteria</taxon>
        <taxon>Burkholderiales</taxon>
        <taxon>Burkholderiaceae</taxon>
        <taxon>Paraburkholderia</taxon>
    </lineage>
</organism>
<feature type="region of interest" description="Disordered" evidence="2">
    <location>
        <begin position="170"/>
        <end position="193"/>
    </location>
</feature>
<keyword evidence="3" id="KW-1133">Transmembrane helix</keyword>
<dbReference type="PROSITE" id="PS51123">
    <property type="entry name" value="OMPA_2"/>
    <property type="match status" value="1"/>
</dbReference>
<dbReference type="Pfam" id="PF00691">
    <property type="entry name" value="OmpA"/>
    <property type="match status" value="1"/>
</dbReference>
<dbReference type="SUPFAM" id="SSF103088">
    <property type="entry name" value="OmpA-like"/>
    <property type="match status" value="1"/>
</dbReference>
<dbReference type="GO" id="GO:0016020">
    <property type="term" value="C:membrane"/>
    <property type="evidence" value="ECO:0007669"/>
    <property type="project" value="UniProtKB-UniRule"/>
</dbReference>
<gene>
    <name evidence="5" type="ORF">CI15_21420</name>
</gene>
<evidence type="ECO:0000256" key="2">
    <source>
        <dbReference type="SAM" id="MobiDB-lite"/>
    </source>
</evidence>
<comment type="caution">
    <text evidence="5">The sequence shown here is derived from an EMBL/GenBank/DDBJ whole genome shotgun (WGS) entry which is preliminary data.</text>
</comment>
<evidence type="ECO:0000313" key="5">
    <source>
        <dbReference type="EMBL" id="KXU84860.1"/>
    </source>
</evidence>
<accession>A0A149PIK9</accession>
<name>A0A149PIK9_9BURK</name>
<evidence type="ECO:0000259" key="4">
    <source>
        <dbReference type="PROSITE" id="PS51123"/>
    </source>
</evidence>
<evidence type="ECO:0000256" key="3">
    <source>
        <dbReference type="SAM" id="Phobius"/>
    </source>
</evidence>
<dbReference type="InterPro" id="IPR006665">
    <property type="entry name" value="OmpA-like"/>
</dbReference>
<keyword evidence="3" id="KW-0812">Transmembrane</keyword>
<feature type="compositionally biased region" description="Polar residues" evidence="2">
    <location>
        <begin position="180"/>
        <end position="193"/>
    </location>
</feature>
<dbReference type="Proteomes" id="UP000075613">
    <property type="component" value="Unassembled WGS sequence"/>
</dbReference>
<dbReference type="AlphaFoldDB" id="A0A149PIK9"/>
<proteinExistence type="predicted"/>
<keyword evidence="6" id="KW-1185">Reference proteome</keyword>
<dbReference type="InterPro" id="IPR050330">
    <property type="entry name" value="Bact_OuterMem_StrucFunc"/>
</dbReference>
<dbReference type="CDD" id="cd07185">
    <property type="entry name" value="OmpA_C-like"/>
    <property type="match status" value="1"/>
</dbReference>
<dbReference type="PANTHER" id="PTHR30329">
    <property type="entry name" value="STATOR ELEMENT OF FLAGELLAR MOTOR COMPLEX"/>
    <property type="match status" value="1"/>
</dbReference>
<protein>
    <recommendedName>
        <fullName evidence="4">OmpA-like domain-containing protein</fullName>
    </recommendedName>
</protein>
<dbReference type="InterPro" id="IPR036737">
    <property type="entry name" value="OmpA-like_sf"/>
</dbReference>
<dbReference type="Gene3D" id="3.30.1330.60">
    <property type="entry name" value="OmpA-like domain"/>
    <property type="match status" value="1"/>
</dbReference>
<dbReference type="STRING" id="1399968.CI15_21420"/>
<dbReference type="PANTHER" id="PTHR30329:SF21">
    <property type="entry name" value="LIPOPROTEIN YIAD-RELATED"/>
    <property type="match status" value="1"/>
</dbReference>
<sequence>MVQVDGSVIALSRRLPNKIKKMNQLYTVKLPAPLLSVWTGATRPGVSYESATDEIDSMLQGLRIDARTIEEHIAALTKALHTATGNRTVVEMKIERLSALLNEIHAIRQNDPGVSAEADRTAEGHTGVAPLVSKAISSRRIRPVVFWSVGVVSLALLVLVQTVREHPVGASAQDEAAGNQHASSASGASSTDVPAQLVSTTNTTPVVAAPVAQTSAVAATLASQPSETSSVPNSEAFNADDAIAAATRSFQLAAQQWSAAGASCEPAEIAKILNLQKIEFDSGSEQIPSSARDNLRVSAQLLKSCVEQGHPIRLQVAAFSDNGGSEEANLHLSHKRAVAVRAHLVEAGEPGHLLTAKGYGEERPVAGNDTARGRFLNRRIEFVPVSP</sequence>
<feature type="transmembrane region" description="Helical" evidence="3">
    <location>
        <begin position="144"/>
        <end position="163"/>
    </location>
</feature>
<dbReference type="EMBL" id="LRBG01000035">
    <property type="protein sequence ID" value="KXU84860.1"/>
    <property type="molecule type" value="Genomic_DNA"/>
</dbReference>
<feature type="domain" description="OmpA-like" evidence="4">
    <location>
        <begin position="268"/>
        <end position="387"/>
    </location>
</feature>
<reference evidence="5 6" key="1">
    <citation type="journal article" date="2015" name="Int. J. Syst. Evol. Microbiol.">
        <title>Burkholderia monticola sp. nov., isolated from mountain soil.</title>
        <authorList>
            <person name="Baek I."/>
            <person name="Seo B."/>
            <person name="Lee I."/>
            <person name="Yi H."/>
            <person name="Chun J."/>
        </authorList>
    </citation>
    <scope>NUCLEOTIDE SEQUENCE [LARGE SCALE GENOMIC DNA]</scope>
    <source>
        <strain evidence="5 6">JC2948</strain>
    </source>
</reference>
<keyword evidence="1 3" id="KW-0472">Membrane</keyword>